<keyword evidence="9" id="KW-1185">Reference proteome</keyword>
<dbReference type="PROSITE" id="PS00151">
    <property type="entry name" value="ACYLPHOSPHATASE_2"/>
    <property type="match status" value="1"/>
</dbReference>
<gene>
    <name evidence="8" type="ORF">B5E75_09845</name>
</gene>
<dbReference type="PANTHER" id="PTHR47268:SF4">
    <property type="entry name" value="ACYLPHOSPHATASE"/>
    <property type="match status" value="1"/>
</dbReference>
<dbReference type="InterPro" id="IPR017968">
    <property type="entry name" value="Acylphosphatase_CS"/>
</dbReference>
<dbReference type="RefSeq" id="WP_087358784.1">
    <property type="nucleotide sequence ID" value="NZ_AP031415.1"/>
</dbReference>
<dbReference type="PRINTS" id="PR00112">
    <property type="entry name" value="ACYLPHPHTASE"/>
</dbReference>
<dbReference type="SUPFAM" id="SSF54975">
    <property type="entry name" value="Acylphosphatase/BLUF domain-like"/>
    <property type="match status" value="1"/>
</dbReference>
<evidence type="ECO:0000256" key="1">
    <source>
        <dbReference type="ARBA" id="ARBA00005614"/>
    </source>
</evidence>
<evidence type="ECO:0000256" key="3">
    <source>
        <dbReference type="ARBA" id="ARBA00015991"/>
    </source>
</evidence>
<evidence type="ECO:0000259" key="7">
    <source>
        <dbReference type="PROSITE" id="PS51160"/>
    </source>
</evidence>
<comment type="similarity">
    <text evidence="1 6">Belongs to the acylphosphatase family.</text>
</comment>
<accession>A0A1Y4SUB2</accession>
<name>A0A1Y4SUB2_9FIRM</name>
<dbReference type="Pfam" id="PF00708">
    <property type="entry name" value="Acylphosphatase"/>
    <property type="match status" value="1"/>
</dbReference>
<sequence length="89" mass="10609">MVRKHIIFKGRVQGVGFRITVYQQATRLHLTGWVRNLSNGDVEACIQGEWVRIQQLIDHMKSIRYIRIDECMMEDLEILKEEKGFELKY</sequence>
<evidence type="ECO:0000313" key="8">
    <source>
        <dbReference type="EMBL" id="OUQ33496.1"/>
    </source>
</evidence>
<dbReference type="InterPro" id="IPR020456">
    <property type="entry name" value="Acylphosphatase"/>
</dbReference>
<evidence type="ECO:0000313" key="9">
    <source>
        <dbReference type="Proteomes" id="UP000195305"/>
    </source>
</evidence>
<feature type="domain" description="Acylphosphatase-like" evidence="7">
    <location>
        <begin position="3"/>
        <end position="89"/>
    </location>
</feature>
<reference evidence="8 9" key="1">
    <citation type="journal article" date="2018" name="BMC Genomics">
        <title>Whole genome sequencing and function prediction of 133 gut anaerobes isolated from chicken caecum in pure cultures.</title>
        <authorList>
            <person name="Medvecky M."/>
            <person name="Cejkova D."/>
            <person name="Polansky O."/>
            <person name="Karasova D."/>
            <person name="Kubasova T."/>
            <person name="Cizek A."/>
            <person name="Rychlik I."/>
        </authorList>
    </citation>
    <scope>NUCLEOTIDE SEQUENCE [LARGE SCALE GENOMIC DNA]</scope>
    <source>
        <strain evidence="8 9">An13</strain>
    </source>
</reference>
<comment type="caution">
    <text evidence="8">The sequence shown here is derived from an EMBL/GenBank/DDBJ whole genome shotgun (WGS) entry which is preliminary data.</text>
</comment>
<comment type="catalytic activity">
    <reaction evidence="4 5">
        <text>an acyl phosphate + H2O = a carboxylate + phosphate + H(+)</text>
        <dbReference type="Rhea" id="RHEA:14965"/>
        <dbReference type="ChEBI" id="CHEBI:15377"/>
        <dbReference type="ChEBI" id="CHEBI:15378"/>
        <dbReference type="ChEBI" id="CHEBI:29067"/>
        <dbReference type="ChEBI" id="CHEBI:43474"/>
        <dbReference type="ChEBI" id="CHEBI:59918"/>
        <dbReference type="EC" id="3.6.1.7"/>
    </reaction>
</comment>
<feature type="active site" evidence="5">
    <location>
        <position position="36"/>
    </location>
</feature>
<protein>
    <recommendedName>
        <fullName evidence="3 5">acylphosphatase</fullName>
        <ecNumber evidence="2 5">3.6.1.7</ecNumber>
    </recommendedName>
</protein>
<evidence type="ECO:0000256" key="6">
    <source>
        <dbReference type="RuleBase" id="RU004168"/>
    </source>
</evidence>
<dbReference type="Proteomes" id="UP000195305">
    <property type="component" value="Unassembled WGS sequence"/>
</dbReference>
<dbReference type="EC" id="3.6.1.7" evidence="2 5"/>
<dbReference type="GO" id="GO:0003998">
    <property type="term" value="F:acylphosphatase activity"/>
    <property type="evidence" value="ECO:0007669"/>
    <property type="project" value="UniProtKB-EC"/>
</dbReference>
<dbReference type="InterPro" id="IPR001792">
    <property type="entry name" value="Acylphosphatase-like_dom"/>
</dbReference>
<dbReference type="InterPro" id="IPR036046">
    <property type="entry name" value="Acylphosphatase-like_dom_sf"/>
</dbReference>
<dbReference type="AlphaFoldDB" id="A0A1Y4SUB2"/>
<feature type="active site" evidence="5">
    <location>
        <position position="18"/>
    </location>
</feature>
<proteinExistence type="inferred from homology"/>
<dbReference type="OrthoDB" id="9808093at2"/>
<evidence type="ECO:0000256" key="2">
    <source>
        <dbReference type="ARBA" id="ARBA00012150"/>
    </source>
</evidence>
<organism evidence="8 9">
    <name type="scientific">Massilimicrobiota timonensis</name>
    <dbReference type="NCBI Taxonomy" id="1776392"/>
    <lineage>
        <taxon>Bacteria</taxon>
        <taxon>Bacillati</taxon>
        <taxon>Bacillota</taxon>
        <taxon>Erysipelotrichia</taxon>
        <taxon>Erysipelotrichales</taxon>
        <taxon>Erysipelotrichaceae</taxon>
        <taxon>Massilimicrobiota</taxon>
    </lineage>
</organism>
<dbReference type="PANTHER" id="PTHR47268">
    <property type="entry name" value="ACYLPHOSPHATASE"/>
    <property type="match status" value="1"/>
</dbReference>
<evidence type="ECO:0000256" key="4">
    <source>
        <dbReference type="ARBA" id="ARBA00047645"/>
    </source>
</evidence>
<dbReference type="PROSITE" id="PS51160">
    <property type="entry name" value="ACYLPHOSPHATASE_3"/>
    <property type="match status" value="1"/>
</dbReference>
<dbReference type="EMBL" id="NFLJ01000029">
    <property type="protein sequence ID" value="OUQ33496.1"/>
    <property type="molecule type" value="Genomic_DNA"/>
</dbReference>
<evidence type="ECO:0000256" key="5">
    <source>
        <dbReference type="PROSITE-ProRule" id="PRU00520"/>
    </source>
</evidence>
<dbReference type="Gene3D" id="3.30.70.100">
    <property type="match status" value="1"/>
</dbReference>
<keyword evidence="5" id="KW-0378">Hydrolase</keyword>